<protein>
    <recommendedName>
        <fullName evidence="1">MULE transposase domain-containing protein</fullName>
    </recommendedName>
</protein>
<comment type="caution">
    <text evidence="2">The sequence shown here is derived from an EMBL/GenBank/DDBJ whole genome shotgun (WGS) entry which is preliminary data.</text>
</comment>
<organism evidence="2 3">
    <name type="scientific">Dipteronia sinensis</name>
    <dbReference type="NCBI Taxonomy" id="43782"/>
    <lineage>
        <taxon>Eukaryota</taxon>
        <taxon>Viridiplantae</taxon>
        <taxon>Streptophyta</taxon>
        <taxon>Embryophyta</taxon>
        <taxon>Tracheophyta</taxon>
        <taxon>Spermatophyta</taxon>
        <taxon>Magnoliopsida</taxon>
        <taxon>eudicotyledons</taxon>
        <taxon>Gunneridae</taxon>
        <taxon>Pentapetalae</taxon>
        <taxon>rosids</taxon>
        <taxon>malvids</taxon>
        <taxon>Sapindales</taxon>
        <taxon>Sapindaceae</taxon>
        <taxon>Hippocastanoideae</taxon>
        <taxon>Acereae</taxon>
        <taxon>Dipteronia</taxon>
    </lineage>
</organism>
<dbReference type="GO" id="GO:0006313">
    <property type="term" value="P:DNA transposition"/>
    <property type="evidence" value="ECO:0007669"/>
    <property type="project" value="InterPro"/>
</dbReference>
<evidence type="ECO:0000313" key="3">
    <source>
        <dbReference type="Proteomes" id="UP001281410"/>
    </source>
</evidence>
<dbReference type="PANTHER" id="PTHR31973:SF187">
    <property type="entry name" value="MUTATOR TRANSPOSASE MUDRA PROTEIN"/>
    <property type="match status" value="1"/>
</dbReference>
<dbReference type="PANTHER" id="PTHR31973">
    <property type="entry name" value="POLYPROTEIN, PUTATIVE-RELATED"/>
    <property type="match status" value="1"/>
</dbReference>
<name>A0AAE0EK00_9ROSI</name>
<dbReference type="GO" id="GO:0003677">
    <property type="term" value="F:DNA binding"/>
    <property type="evidence" value="ECO:0007669"/>
    <property type="project" value="UniProtKB-KW"/>
</dbReference>
<accession>A0AAE0EK00</accession>
<dbReference type="AlphaFoldDB" id="A0AAE0EK00"/>
<dbReference type="InterPro" id="IPR018289">
    <property type="entry name" value="MULE_transposase_dom"/>
</dbReference>
<dbReference type="Proteomes" id="UP001281410">
    <property type="component" value="Unassembled WGS sequence"/>
</dbReference>
<dbReference type="EMBL" id="JANJYJ010000001">
    <property type="protein sequence ID" value="KAK3229225.1"/>
    <property type="molecule type" value="Genomic_DNA"/>
</dbReference>
<evidence type="ECO:0000313" key="2">
    <source>
        <dbReference type="EMBL" id="KAK3229225.1"/>
    </source>
</evidence>
<keyword evidence="3" id="KW-1185">Reference proteome</keyword>
<feature type="domain" description="MULE transposase" evidence="1">
    <location>
        <begin position="10"/>
        <end position="43"/>
    </location>
</feature>
<dbReference type="GO" id="GO:0004803">
    <property type="term" value="F:transposase activity"/>
    <property type="evidence" value="ECO:0007669"/>
    <property type="project" value="InterPro"/>
</dbReference>
<reference evidence="2" key="1">
    <citation type="journal article" date="2023" name="Plant J.">
        <title>Genome sequences and population genomics provide insights into the demographic history, inbreeding, and mutation load of two 'living fossil' tree species of Dipteronia.</title>
        <authorList>
            <person name="Feng Y."/>
            <person name="Comes H.P."/>
            <person name="Chen J."/>
            <person name="Zhu S."/>
            <person name="Lu R."/>
            <person name="Zhang X."/>
            <person name="Li P."/>
            <person name="Qiu J."/>
            <person name="Olsen K.M."/>
            <person name="Qiu Y."/>
        </authorList>
    </citation>
    <scope>NUCLEOTIDE SEQUENCE</scope>
    <source>
        <strain evidence="2">NBL</strain>
    </source>
</reference>
<sequence length="147" mass="17615">MGALGHIDDLVFISDRHTSIEVGISKVFPYATHTICCWHFAENVKKWFHRKDVATIMDKTARAYTELKYNRYMDELRNLHKNAFDYVEAIDPHKWSRVHCPQRRYMVMITNVAQCINSCLKFARQIPMLTLAEFIRNMLQRWFHDRH</sequence>
<gene>
    <name evidence="2" type="ORF">Dsin_001106</name>
</gene>
<proteinExistence type="predicted"/>
<evidence type="ECO:0000259" key="1">
    <source>
        <dbReference type="Pfam" id="PF10551"/>
    </source>
</evidence>
<dbReference type="Pfam" id="PF10551">
    <property type="entry name" value="MULE"/>
    <property type="match status" value="1"/>
</dbReference>